<dbReference type="Proteomes" id="UP000182944">
    <property type="component" value="Unassembled WGS sequence"/>
</dbReference>
<accession>A0A1H2ZC34</accession>
<dbReference type="InterPro" id="IPR051321">
    <property type="entry name" value="PHA/PHB_synthase"/>
</dbReference>
<dbReference type="PANTHER" id="PTHR36837">
    <property type="entry name" value="POLY(3-HYDROXYALKANOATE) POLYMERASE SUBUNIT PHAC"/>
    <property type="match status" value="1"/>
</dbReference>
<evidence type="ECO:0000256" key="5">
    <source>
        <dbReference type="SAM" id="MobiDB-lite"/>
    </source>
</evidence>
<evidence type="ECO:0000256" key="4">
    <source>
        <dbReference type="ARBA" id="ARBA00023315"/>
    </source>
</evidence>
<dbReference type="Pfam" id="PF00561">
    <property type="entry name" value="Abhydrolase_1"/>
    <property type="match status" value="1"/>
</dbReference>
<keyword evidence="3" id="KW-0808">Transferase</keyword>
<dbReference type="GO" id="GO:0016746">
    <property type="term" value="F:acyltransferase activity"/>
    <property type="evidence" value="ECO:0007669"/>
    <property type="project" value="UniProtKB-KW"/>
</dbReference>
<evidence type="ECO:0000313" key="8">
    <source>
        <dbReference type="EMBL" id="SDX14905.1"/>
    </source>
</evidence>
<dbReference type="PANTHER" id="PTHR36837:SF5">
    <property type="entry name" value="POLY-3-HYDROXYBUTYRATE SYNTHASE"/>
    <property type="match status" value="1"/>
</dbReference>
<dbReference type="GO" id="GO:0005737">
    <property type="term" value="C:cytoplasm"/>
    <property type="evidence" value="ECO:0007669"/>
    <property type="project" value="UniProtKB-SubCell"/>
</dbReference>
<feature type="compositionally biased region" description="Basic and acidic residues" evidence="5">
    <location>
        <begin position="1"/>
        <end position="13"/>
    </location>
</feature>
<keyword evidence="4" id="KW-0012">Acyltransferase</keyword>
<keyword evidence="9" id="KW-1185">Reference proteome</keyword>
<dbReference type="InterPro" id="IPR029058">
    <property type="entry name" value="AB_hydrolase_fold"/>
</dbReference>
<feature type="compositionally biased region" description="Low complexity" evidence="5">
    <location>
        <begin position="25"/>
        <end position="61"/>
    </location>
</feature>
<evidence type="ECO:0000259" key="7">
    <source>
        <dbReference type="Pfam" id="PF07167"/>
    </source>
</evidence>
<feature type="domain" description="Poly-beta-hydroxybutyrate polymerase N-terminal" evidence="7">
    <location>
        <begin position="337"/>
        <end position="508"/>
    </location>
</feature>
<reference evidence="9" key="1">
    <citation type="submission" date="2016-10" db="EMBL/GenBank/DDBJ databases">
        <authorList>
            <person name="Varghese N."/>
            <person name="Submissions S."/>
        </authorList>
    </citation>
    <scope>NUCLEOTIDE SEQUENCE [LARGE SCALE GENOMIC DNA]</scope>
    <source>
        <strain evidence="9">DSM 29303</strain>
    </source>
</reference>
<dbReference type="GO" id="GO:0042619">
    <property type="term" value="P:poly-hydroxybutyrate biosynthetic process"/>
    <property type="evidence" value="ECO:0007669"/>
    <property type="project" value="InterPro"/>
</dbReference>
<feature type="compositionally biased region" description="Low complexity" evidence="5">
    <location>
        <begin position="120"/>
        <end position="131"/>
    </location>
</feature>
<gene>
    <name evidence="8" type="ORF">SAMN05444276_10317</name>
</gene>
<dbReference type="NCBIfam" id="TIGR01838">
    <property type="entry name" value="PHA_synth_I"/>
    <property type="match status" value="1"/>
</dbReference>
<feature type="compositionally biased region" description="Low complexity" evidence="5">
    <location>
        <begin position="141"/>
        <end position="165"/>
    </location>
</feature>
<protein>
    <submittedName>
        <fullName evidence="8">Polyhydroxyalkanoate synthase</fullName>
    </submittedName>
</protein>
<keyword evidence="2" id="KW-0963">Cytoplasm</keyword>
<name>A0A1H2ZC34_9RHOB</name>
<evidence type="ECO:0000256" key="3">
    <source>
        <dbReference type="ARBA" id="ARBA00022679"/>
    </source>
</evidence>
<feature type="compositionally biased region" description="Basic and acidic residues" evidence="5">
    <location>
        <begin position="175"/>
        <end position="197"/>
    </location>
</feature>
<feature type="region of interest" description="Disordered" evidence="5">
    <location>
        <begin position="1"/>
        <end position="214"/>
    </location>
</feature>
<sequence>MATTRDEGARDQADGTGPAGGAEGGATAPRRASGAAARRPAKAPTSAKAAGGDESAGADGAAGKRGRASGPRAAKSSADGAGRKGARAAAEADGAATARGAGTADAKGGGDTAGRRGKGPAKADGAATKAGGETKRRTAAKSDAAPAKAATATARSARGAAAESRPSTDSQPQRLGDEAAAKTAKRDTERTEERAETAAEPQRAPQSGPAGYRGDMATAASTLAATAPADDEAARNPLAIAGLPARLAENIERIEALGQRLLAAMAAKPMHSPAVEGPGPELYGSVAQAWLKLATEQPARLIEQQVRYWGETLRHVAAAQGAFARNLAAPETDTPPDRRFKNPLWTTNPFYSFVMNQYQINAEAIRKAAADLDIPDETDRRRIDWFTRQMIDMLAPTNFLATNPDALERAIETEGESLVRGLENLVRDIEENRGDLVVSLSDRSAFRVGENIGTTPGEVVYRTPMLELIQFRPTTEQVHRTPVIVFPPWINKYYIMDLKPQNSLLRWIVEQGYTLFVVSWKNPGTEAAEQSMDDYVSAYLDVVGKVLELTDEPQLNAVGYCIAGTTLSTTLALMQQKDDDRIKSATLFTTLTDFSDQGEFTTFLQDDFVGGIEDEVARTGYLSAQLMQRTFSFLRANDLVWGPAIRSYMLGEAPPAFDLLYWNGDGTNLPGKMVTQYLRNLCQKNALAGEGFEILGHTLHLRDVKVPICAVACEADHIAPWLHSWKGVAQMGSDDRRFILSESGHIAGIINPPTKVKYGHYTSDAGFGGSADDWRKAAQYHEGSWWNRWGDWLAERSGPMVPARTPAESLGPAPGTYVLEKA</sequence>
<dbReference type="InterPro" id="IPR010963">
    <property type="entry name" value="PHA_synth_I"/>
</dbReference>
<evidence type="ECO:0000259" key="6">
    <source>
        <dbReference type="Pfam" id="PF00561"/>
    </source>
</evidence>
<dbReference type="STRING" id="1545044.SAMN05444276_10317"/>
<comment type="subcellular location">
    <subcellularLocation>
        <location evidence="1">Cytoplasm</location>
    </subcellularLocation>
</comment>
<feature type="compositionally biased region" description="Low complexity" evidence="5">
    <location>
        <begin position="87"/>
        <end position="106"/>
    </location>
</feature>
<dbReference type="AlphaFoldDB" id="A0A1H2ZC34"/>
<evidence type="ECO:0000256" key="2">
    <source>
        <dbReference type="ARBA" id="ARBA00022490"/>
    </source>
</evidence>
<feature type="compositionally biased region" description="Low complexity" evidence="5">
    <location>
        <begin position="68"/>
        <end position="80"/>
    </location>
</feature>
<feature type="domain" description="AB hydrolase-1" evidence="6">
    <location>
        <begin position="510"/>
        <end position="751"/>
    </location>
</feature>
<dbReference type="InterPro" id="IPR010941">
    <property type="entry name" value="PhaC_N"/>
</dbReference>
<organism evidence="8 9">
    <name type="scientific">Paracoccus sanguinis</name>
    <dbReference type="NCBI Taxonomy" id="1545044"/>
    <lineage>
        <taxon>Bacteria</taxon>
        <taxon>Pseudomonadati</taxon>
        <taxon>Pseudomonadota</taxon>
        <taxon>Alphaproteobacteria</taxon>
        <taxon>Rhodobacterales</taxon>
        <taxon>Paracoccaceae</taxon>
        <taxon>Paracoccus</taxon>
    </lineage>
</organism>
<dbReference type="EMBL" id="FNNA01000003">
    <property type="protein sequence ID" value="SDX14905.1"/>
    <property type="molecule type" value="Genomic_DNA"/>
</dbReference>
<dbReference type="Pfam" id="PF07167">
    <property type="entry name" value="PhaC_N"/>
    <property type="match status" value="1"/>
</dbReference>
<evidence type="ECO:0000256" key="1">
    <source>
        <dbReference type="ARBA" id="ARBA00004496"/>
    </source>
</evidence>
<dbReference type="SUPFAM" id="SSF53474">
    <property type="entry name" value="alpha/beta-Hydrolases"/>
    <property type="match status" value="1"/>
</dbReference>
<dbReference type="Gene3D" id="3.40.50.1820">
    <property type="entry name" value="alpha/beta hydrolase"/>
    <property type="match status" value="1"/>
</dbReference>
<dbReference type="InterPro" id="IPR000073">
    <property type="entry name" value="AB_hydrolase_1"/>
</dbReference>
<evidence type="ECO:0000313" key="9">
    <source>
        <dbReference type="Proteomes" id="UP000182944"/>
    </source>
</evidence>
<proteinExistence type="predicted"/>